<accession>A0AAU9VA40</accession>
<evidence type="ECO:0000313" key="2">
    <source>
        <dbReference type="Proteomes" id="UP001153954"/>
    </source>
</evidence>
<comment type="caution">
    <text evidence="1">The sequence shown here is derived from an EMBL/GenBank/DDBJ whole genome shotgun (WGS) entry which is preliminary data.</text>
</comment>
<keyword evidence="2" id="KW-1185">Reference proteome</keyword>
<name>A0AAU9VA40_EUPED</name>
<sequence length="74" mass="8525">MINDVPEVHDIDKVVKWSHNNKLYVNVAKCFMISFSCACTPLHQPYLVEGEPLKCVTEVRDLGVRFTADLNFRE</sequence>
<protein>
    <submittedName>
        <fullName evidence="1">Uncharacterized protein</fullName>
    </submittedName>
</protein>
<gene>
    <name evidence="1" type="ORF">EEDITHA_LOCUS21111</name>
</gene>
<organism evidence="1 2">
    <name type="scientific">Euphydryas editha</name>
    <name type="common">Edith's checkerspot</name>
    <dbReference type="NCBI Taxonomy" id="104508"/>
    <lineage>
        <taxon>Eukaryota</taxon>
        <taxon>Metazoa</taxon>
        <taxon>Ecdysozoa</taxon>
        <taxon>Arthropoda</taxon>
        <taxon>Hexapoda</taxon>
        <taxon>Insecta</taxon>
        <taxon>Pterygota</taxon>
        <taxon>Neoptera</taxon>
        <taxon>Endopterygota</taxon>
        <taxon>Lepidoptera</taxon>
        <taxon>Glossata</taxon>
        <taxon>Ditrysia</taxon>
        <taxon>Papilionoidea</taxon>
        <taxon>Nymphalidae</taxon>
        <taxon>Nymphalinae</taxon>
        <taxon>Euphydryas</taxon>
    </lineage>
</organism>
<reference evidence="1" key="1">
    <citation type="submission" date="2022-03" db="EMBL/GenBank/DDBJ databases">
        <authorList>
            <person name="Tunstrom K."/>
        </authorList>
    </citation>
    <scope>NUCLEOTIDE SEQUENCE</scope>
</reference>
<dbReference type="Proteomes" id="UP001153954">
    <property type="component" value="Unassembled WGS sequence"/>
</dbReference>
<proteinExistence type="predicted"/>
<evidence type="ECO:0000313" key="1">
    <source>
        <dbReference type="EMBL" id="CAH2107047.1"/>
    </source>
</evidence>
<dbReference type="EMBL" id="CAKOGL010000030">
    <property type="protein sequence ID" value="CAH2107047.1"/>
    <property type="molecule type" value="Genomic_DNA"/>
</dbReference>
<dbReference type="AlphaFoldDB" id="A0AAU9VA40"/>